<evidence type="ECO:0000313" key="2">
    <source>
        <dbReference type="Proteomes" id="UP001246858"/>
    </source>
</evidence>
<comment type="caution">
    <text evidence="1">The sequence shown here is derived from an EMBL/GenBank/DDBJ whole genome shotgun (WGS) entry which is preliminary data.</text>
</comment>
<organism evidence="1 2">
    <name type="scientific">Pedobacter africanus</name>
    <dbReference type="NCBI Taxonomy" id="151894"/>
    <lineage>
        <taxon>Bacteria</taxon>
        <taxon>Pseudomonadati</taxon>
        <taxon>Bacteroidota</taxon>
        <taxon>Sphingobacteriia</taxon>
        <taxon>Sphingobacteriales</taxon>
        <taxon>Sphingobacteriaceae</taxon>
        <taxon>Pedobacter</taxon>
    </lineage>
</organism>
<evidence type="ECO:0000313" key="1">
    <source>
        <dbReference type="EMBL" id="MDR6784079.1"/>
    </source>
</evidence>
<sequence>MKALITLILISNTYLVFAQDVNFNIQGRIEDTKNAKYAYLSTLSQRIPISSDKIFMITPIVDGKFGFQGVFDLQGRTYQQACVFVDERGNISKEELLSKFRKLVWVIGREENLREIILEDLTLDIDEPAKIIYSKVVERGTLTKQLDEYNENSRSGRKMLDFVKKYPDSPFTFEVIRSLTSVIVPANRDRIESKTGSLSGLYALLSERLKNSKEGISLKQQIDKKSKP</sequence>
<dbReference type="Proteomes" id="UP001246858">
    <property type="component" value="Unassembled WGS sequence"/>
</dbReference>
<gene>
    <name evidence="1" type="ORF">J2X78_002644</name>
</gene>
<accession>A0ACC6KY88</accession>
<keyword evidence="2" id="KW-1185">Reference proteome</keyword>
<proteinExistence type="predicted"/>
<reference evidence="1" key="1">
    <citation type="submission" date="2023-07" db="EMBL/GenBank/DDBJ databases">
        <title>Sorghum-associated microbial communities from plants grown in Nebraska, USA.</title>
        <authorList>
            <person name="Schachtman D."/>
        </authorList>
    </citation>
    <scope>NUCLEOTIDE SEQUENCE</scope>
    <source>
        <strain evidence="1">2697</strain>
    </source>
</reference>
<protein>
    <submittedName>
        <fullName evidence="1">Uncharacterized protein</fullName>
    </submittedName>
</protein>
<name>A0ACC6KY88_9SPHI</name>
<dbReference type="EMBL" id="JAVDTF010000002">
    <property type="protein sequence ID" value="MDR6784079.1"/>
    <property type="molecule type" value="Genomic_DNA"/>
</dbReference>